<feature type="binding site" evidence="15">
    <location>
        <position position="229"/>
    </location>
    <ligand>
        <name>Mg(2+)</name>
        <dbReference type="ChEBI" id="CHEBI:18420"/>
        <label>3</label>
    </ligand>
</feature>
<dbReference type="AlphaFoldDB" id="A0A1L8CUK3"/>
<proteinExistence type="inferred from homology"/>
<feature type="active site" description="Proton acceptor; for FBP phosphatase activity" evidence="15">
    <location>
        <position position="12"/>
    </location>
</feature>
<comment type="cofactor">
    <cofactor evidence="2 15">
        <name>Mg(2+)</name>
        <dbReference type="ChEBI" id="CHEBI:18420"/>
    </cofactor>
</comment>
<dbReference type="GO" id="GO:0004332">
    <property type="term" value="F:fructose-bisphosphate aldolase activity"/>
    <property type="evidence" value="ECO:0007669"/>
    <property type="project" value="UniProtKB-UniRule"/>
</dbReference>
<feature type="active site" description="Schiff-base intermediate with DHAP; for FBP aldolase activity" evidence="15">
    <location>
        <position position="228"/>
    </location>
</feature>
<feature type="binding site" evidence="15">
    <location>
        <position position="129"/>
    </location>
    <ligand>
        <name>Mg(2+)</name>
        <dbReference type="ChEBI" id="CHEBI:18420"/>
        <label>2</label>
    </ligand>
</feature>
<comment type="pathway">
    <text evidence="3 15">Carbohydrate biosynthesis; gluconeogenesis.</text>
</comment>
<dbReference type="PANTHER" id="PTHR38341">
    <property type="entry name" value="FRUCTOSE-1,6-BISPHOSPHATE ALDOLASE/PHOSPHATASE"/>
    <property type="match status" value="1"/>
</dbReference>
<feature type="binding site" evidence="15">
    <location>
        <position position="230"/>
    </location>
    <ligand>
        <name>Mg(2+)</name>
        <dbReference type="ChEBI" id="CHEBI:18420"/>
        <label>2</label>
    </ligand>
</feature>
<feature type="binding site" evidence="15">
    <location>
        <position position="50"/>
    </location>
    <ligand>
        <name>Mg(2+)</name>
        <dbReference type="ChEBI" id="CHEBI:18420"/>
        <label>2</label>
    </ligand>
</feature>
<evidence type="ECO:0000256" key="2">
    <source>
        <dbReference type="ARBA" id="ARBA00001946"/>
    </source>
</evidence>
<reference evidence="17" key="1">
    <citation type="submission" date="2016-12" db="EMBL/GenBank/DDBJ databases">
        <title>Draft Genome Sequences od Carboxydothermus pertinax and islandicus, Hydrogenogenic Carboxydotrophic Bacteria.</title>
        <authorList>
            <person name="Fukuyama Y."/>
            <person name="Ohmae K."/>
            <person name="Yoneda Y."/>
            <person name="Yoshida T."/>
            <person name="Sako Y."/>
        </authorList>
    </citation>
    <scope>NUCLEOTIDE SEQUENCE [LARGE SCALE GENOMIC DNA]</scope>
    <source>
        <strain evidence="17">Ug1</strain>
    </source>
</reference>
<evidence type="ECO:0000256" key="4">
    <source>
        <dbReference type="ARBA" id="ARBA00010693"/>
    </source>
</evidence>
<dbReference type="SUPFAM" id="SSF111249">
    <property type="entry name" value="Sulfolobus fructose-1,6-bisphosphatase-like"/>
    <property type="match status" value="1"/>
</dbReference>
<comment type="caution">
    <text evidence="16">The sequence shown here is derived from an EMBL/GenBank/DDBJ whole genome shotgun (WGS) entry which is preliminary data.</text>
</comment>
<dbReference type="GO" id="GO:0000287">
    <property type="term" value="F:magnesium ion binding"/>
    <property type="evidence" value="ECO:0007669"/>
    <property type="project" value="UniProtKB-UniRule"/>
</dbReference>
<feature type="binding site" evidence="15">
    <location>
        <position position="130"/>
    </location>
    <ligand>
        <name>dihydroxyacetone phosphate</name>
        <dbReference type="ChEBI" id="CHEBI:57642"/>
    </ligand>
</feature>
<evidence type="ECO:0000256" key="5">
    <source>
        <dbReference type="ARBA" id="ARBA00011820"/>
    </source>
</evidence>
<evidence type="ECO:0000313" key="16">
    <source>
        <dbReference type="EMBL" id="GAV22593.1"/>
    </source>
</evidence>
<feature type="binding site" evidence="15">
    <location>
        <position position="230"/>
    </location>
    <ligand>
        <name>Mg(2+)</name>
        <dbReference type="ChEBI" id="CHEBI:18420"/>
        <label>3</label>
    </ligand>
</feature>
<feature type="binding site" description="in other chain" evidence="15">
    <location>
        <position position="88"/>
    </location>
    <ligand>
        <name>beta-D-fructose 1,6-bisphosphate</name>
        <dbReference type="ChEBI" id="CHEBI:32966"/>
        <note>ligand shared between dimeric partners</note>
    </ligand>
</feature>
<comment type="subunit">
    <text evidence="5 15">Homooctamer; dimer of tetramers.</text>
</comment>
<comment type="domain">
    <text evidence="15">Consists of a single catalytic domain, but remodels its active-site architecture via a large structural change to exhibit dual activities.</text>
</comment>
<evidence type="ECO:0000256" key="3">
    <source>
        <dbReference type="ARBA" id="ARBA00004742"/>
    </source>
</evidence>
<evidence type="ECO:0000256" key="13">
    <source>
        <dbReference type="ARBA" id="ARBA00023270"/>
    </source>
</evidence>
<dbReference type="EC" id="3.1.3.11" evidence="6 15"/>
<feature type="binding site" evidence="15">
    <location>
        <position position="228"/>
    </location>
    <ligand>
        <name>Mg(2+)</name>
        <dbReference type="ChEBI" id="CHEBI:18420"/>
        <label>3</label>
    </ligand>
</feature>
<dbReference type="UniPathway" id="UPA00138"/>
<feature type="active site" description="Proton donor/acceptor; for FBP aldolase activity" evidence="15">
    <location>
        <position position="225"/>
    </location>
</feature>
<feature type="binding site" evidence="15">
    <location>
        <position position="51"/>
    </location>
    <ligand>
        <name>Mg(2+)</name>
        <dbReference type="ChEBI" id="CHEBI:18420"/>
        <label>2</label>
    </ligand>
</feature>
<accession>A0A1L8CUK3</accession>
<dbReference type="HAMAP" id="MF_02067">
    <property type="entry name" value="FBP_aldolase_phosphatase"/>
    <property type="match status" value="1"/>
</dbReference>
<feature type="binding site" evidence="15">
    <location>
        <position position="283"/>
    </location>
    <ligand>
        <name>dihydroxyacetone phosphate</name>
        <dbReference type="ChEBI" id="CHEBI:57642"/>
    </ligand>
</feature>
<dbReference type="EC" id="4.1.2.13" evidence="15"/>
<keyword evidence="10 15" id="KW-0378">Hydrolase</keyword>
<sequence length="361" mass="39876">MGKITVTVIKADVGGFVGHSSVHEELLATAREQLAKSSLLVDYHVTHVGDDINLIMTHRQGVDSEEIHKLAWDTFVACTEVAKKLKLYGAGQDLLADAFSGNVKGLGPGIAEMEFTERTSEPIIVFAADKTEPGAWNMPLYKMFADPFNTIGLVIDPKMHDGFKFEVLDLIENKKIIFSTPEDLYDLLVFIGAPGRYCIKSVYSKSGEIAATSSTQRLNLMAGRYIGKDDPVLIVRCQSGLPAVGEALEPFARPHLVSGWMRGSHSGPLMPVSVADATPSRFDGPPRVIALGFQLAEGKLIGPQDFFADRAYDRAREIALRIADYMRSLGPFEPHRLHLEEMEYTTLPLVLEKLKDRFEKI</sequence>
<evidence type="ECO:0000256" key="1">
    <source>
        <dbReference type="ARBA" id="ARBA00001273"/>
    </source>
</evidence>
<keyword evidence="14 15" id="KW-0119">Carbohydrate metabolism</keyword>
<feature type="binding site" evidence="15">
    <location>
        <position position="92"/>
    </location>
    <ligand>
        <name>Mg(2+)</name>
        <dbReference type="ChEBI" id="CHEBI:18420"/>
        <label>1</label>
    </ligand>
</feature>
<evidence type="ECO:0000256" key="14">
    <source>
        <dbReference type="ARBA" id="ARBA00023277"/>
    </source>
</evidence>
<evidence type="ECO:0000256" key="15">
    <source>
        <dbReference type="HAMAP-Rule" id="MF_02067"/>
    </source>
</evidence>
<gene>
    <name evidence="15" type="primary">fbp</name>
    <name evidence="16" type="ORF">cpu_11030</name>
</gene>
<dbReference type="OrthoDB" id="9763541at2"/>
<protein>
    <recommendedName>
        <fullName evidence="7 15">Fructose-1,6-bisphosphate aldolase/phosphatase</fullName>
        <shortName evidence="15">FBP A/P</shortName>
        <shortName evidence="15">FBP aldolase/phosphatase</shortName>
        <ecNumber evidence="6 15">3.1.3.11</ecNumber>
        <ecNumber evidence="15">4.1.2.13</ecNumber>
    </recommendedName>
</protein>
<feature type="binding site" evidence="15">
    <location>
        <position position="229"/>
    </location>
    <ligand>
        <name>Mg(2+)</name>
        <dbReference type="ChEBI" id="CHEBI:18420"/>
        <label>4</label>
    </ligand>
</feature>
<dbReference type="GO" id="GO:0006094">
    <property type="term" value="P:gluconeogenesis"/>
    <property type="evidence" value="ECO:0007669"/>
    <property type="project" value="UniProtKB-UniRule"/>
</dbReference>
<evidence type="ECO:0000256" key="11">
    <source>
        <dbReference type="ARBA" id="ARBA00022842"/>
    </source>
</evidence>
<name>A0A1L8CUK3_9THEO</name>
<comment type="function">
    <text evidence="15">Catalyzes two subsequent steps in gluconeogenesis: the aldol condensation of dihydroxyacetone phosphate (DHAP) and glyceraldehyde-3-phosphate (GA3P) to fructose-1,6-bisphosphate (FBP), and the dephosphorylation of FBP to fructose-6-phosphate (F6P).</text>
</comment>
<keyword evidence="12 15" id="KW-0456">Lyase</keyword>
<dbReference type="InterPro" id="IPR002803">
    <property type="entry name" value="FBPase_V"/>
</dbReference>
<dbReference type="InterPro" id="IPR036076">
    <property type="entry name" value="FBPase_V_sf"/>
</dbReference>
<feature type="binding site" evidence="15">
    <location>
        <position position="19"/>
    </location>
    <ligand>
        <name>Mg(2+)</name>
        <dbReference type="ChEBI" id="CHEBI:18420"/>
        <label>1</label>
    </ligand>
</feature>
<dbReference type="NCBIfam" id="NF041126">
    <property type="entry name" value="FBP_aldo_phos"/>
    <property type="match status" value="1"/>
</dbReference>
<keyword evidence="8 15" id="KW-0312">Gluconeogenesis</keyword>
<keyword evidence="17" id="KW-1185">Reference proteome</keyword>
<feature type="binding site" evidence="15">
    <location>
        <position position="12"/>
    </location>
    <ligand>
        <name>Mg(2+)</name>
        <dbReference type="ChEBI" id="CHEBI:18420"/>
        <label>1</label>
    </ligand>
</feature>
<evidence type="ECO:0000256" key="10">
    <source>
        <dbReference type="ARBA" id="ARBA00022801"/>
    </source>
</evidence>
<evidence type="ECO:0000256" key="7">
    <source>
        <dbReference type="ARBA" id="ARBA00018635"/>
    </source>
</evidence>
<comment type="catalytic activity">
    <reaction evidence="15">
        <text>beta-D-fructose 1,6-bisphosphate = D-glyceraldehyde 3-phosphate + dihydroxyacetone phosphate</text>
        <dbReference type="Rhea" id="RHEA:14729"/>
        <dbReference type="ChEBI" id="CHEBI:32966"/>
        <dbReference type="ChEBI" id="CHEBI:57642"/>
        <dbReference type="ChEBI" id="CHEBI:59776"/>
        <dbReference type="EC" id="4.1.2.13"/>
    </reaction>
</comment>
<keyword evidence="13 15" id="KW-0704">Schiff base</keyword>
<dbReference type="STRING" id="870242.cpu_11030"/>
<feature type="binding site" evidence="15">
    <location>
        <begin position="238"/>
        <end position="239"/>
    </location>
    <ligand>
        <name>beta-D-fructose 1,6-bisphosphate</name>
        <dbReference type="ChEBI" id="CHEBI:32966"/>
        <note>ligand shared between dimeric partners</note>
    </ligand>
</feature>
<feature type="binding site" description="in other chain" evidence="15">
    <location>
        <position position="344"/>
    </location>
    <ligand>
        <name>beta-D-fructose 1,6-bisphosphate</name>
        <dbReference type="ChEBI" id="CHEBI:32966"/>
        <note>ligand shared between dimeric partners</note>
    </ligand>
</feature>
<feature type="binding site" evidence="15">
    <location>
        <position position="50"/>
    </location>
    <ligand>
        <name>Mg(2+)</name>
        <dbReference type="ChEBI" id="CHEBI:18420"/>
        <label>1</label>
    </ligand>
</feature>
<keyword evidence="9 15" id="KW-0479">Metal-binding</keyword>
<feature type="binding site" evidence="15">
    <location>
        <position position="19"/>
    </location>
    <ligand>
        <name>dihydroxyacetone phosphate</name>
        <dbReference type="ChEBI" id="CHEBI:57642"/>
    </ligand>
</feature>
<dbReference type="EMBL" id="BDJK01000015">
    <property type="protein sequence ID" value="GAV22593.1"/>
    <property type="molecule type" value="Genomic_DNA"/>
</dbReference>
<dbReference type="Pfam" id="PF01950">
    <property type="entry name" value="FBPase_3"/>
    <property type="match status" value="1"/>
</dbReference>
<feature type="binding site" description="in other chain" evidence="15">
    <location>
        <position position="19"/>
    </location>
    <ligand>
        <name>beta-D-fructose 1,6-bisphosphate</name>
        <dbReference type="ChEBI" id="CHEBI:32966"/>
        <note>ligand shared between dimeric partners</note>
    </ligand>
</feature>
<keyword evidence="11 15" id="KW-0460">Magnesium</keyword>
<organism evidence="16 17">
    <name type="scientific">Carboxydothermus pertinax</name>
    <dbReference type="NCBI Taxonomy" id="870242"/>
    <lineage>
        <taxon>Bacteria</taxon>
        <taxon>Bacillati</taxon>
        <taxon>Bacillota</taxon>
        <taxon>Clostridia</taxon>
        <taxon>Thermoanaerobacterales</taxon>
        <taxon>Thermoanaerobacteraceae</taxon>
        <taxon>Carboxydothermus</taxon>
    </lineage>
</organism>
<feature type="binding site" description="in other chain" evidence="15">
    <location>
        <position position="262"/>
    </location>
    <ligand>
        <name>beta-D-fructose 1,6-bisphosphate</name>
        <dbReference type="ChEBI" id="CHEBI:32966"/>
        <note>ligand shared between dimeric partners</note>
    </ligand>
</feature>
<dbReference type="PIRSF" id="PIRSF015647">
    <property type="entry name" value="FBPtase_archl"/>
    <property type="match status" value="1"/>
</dbReference>
<evidence type="ECO:0000256" key="9">
    <source>
        <dbReference type="ARBA" id="ARBA00022723"/>
    </source>
</evidence>
<feature type="binding site" evidence="15">
    <location>
        <position position="262"/>
    </location>
    <ligand>
        <name>dihydroxyacetone phosphate</name>
        <dbReference type="ChEBI" id="CHEBI:57642"/>
    </ligand>
</feature>
<dbReference type="Proteomes" id="UP000187485">
    <property type="component" value="Unassembled WGS sequence"/>
</dbReference>
<feature type="binding site" description="in other chain" evidence="15">
    <location>
        <position position="130"/>
    </location>
    <ligand>
        <name>beta-D-fructose 1,6-bisphosphate</name>
        <dbReference type="ChEBI" id="CHEBI:32966"/>
        <note>ligand shared between dimeric partners</note>
    </ligand>
</feature>
<dbReference type="GO" id="GO:0042132">
    <property type="term" value="F:fructose 1,6-bisphosphate 1-phosphatase activity"/>
    <property type="evidence" value="ECO:0007669"/>
    <property type="project" value="UniProtKB-UniRule"/>
</dbReference>
<evidence type="ECO:0000256" key="6">
    <source>
        <dbReference type="ARBA" id="ARBA00013093"/>
    </source>
</evidence>
<feature type="binding site" description="in other chain" evidence="15">
    <location>
        <begin position="101"/>
        <end position="102"/>
    </location>
    <ligand>
        <name>beta-D-fructose 1,6-bisphosphate</name>
        <dbReference type="ChEBI" id="CHEBI:32966"/>
        <note>ligand shared between dimeric partners</note>
    </ligand>
</feature>
<comment type="similarity">
    <text evidence="4 15">Belongs to the FBP aldolase/phosphatase family.</text>
</comment>
<evidence type="ECO:0000256" key="8">
    <source>
        <dbReference type="ARBA" id="ARBA00022432"/>
    </source>
</evidence>
<comment type="catalytic activity">
    <reaction evidence="1 15">
        <text>beta-D-fructose 1,6-bisphosphate + H2O = beta-D-fructose 6-phosphate + phosphate</text>
        <dbReference type="Rhea" id="RHEA:11064"/>
        <dbReference type="ChEBI" id="CHEBI:15377"/>
        <dbReference type="ChEBI" id="CHEBI:32966"/>
        <dbReference type="ChEBI" id="CHEBI:43474"/>
        <dbReference type="ChEBI" id="CHEBI:57634"/>
        <dbReference type="EC" id="3.1.3.11"/>
    </reaction>
</comment>
<dbReference type="PANTHER" id="PTHR38341:SF1">
    <property type="entry name" value="FRUCTOSE-1,6-BISPHOSPHATE ALDOLASE_PHOSPHATASE"/>
    <property type="match status" value="1"/>
</dbReference>
<dbReference type="RefSeq" id="WP_075859072.1">
    <property type="nucleotide sequence ID" value="NZ_BDJK01000015.1"/>
</dbReference>
<feature type="binding site" description="in other chain" evidence="15">
    <location>
        <position position="283"/>
    </location>
    <ligand>
        <name>beta-D-fructose 1,6-bisphosphate</name>
        <dbReference type="ChEBI" id="CHEBI:32966"/>
        <note>ligand shared between dimeric partners</note>
    </ligand>
</feature>
<evidence type="ECO:0000313" key="17">
    <source>
        <dbReference type="Proteomes" id="UP000187485"/>
    </source>
</evidence>
<evidence type="ECO:0000256" key="12">
    <source>
        <dbReference type="ARBA" id="ARBA00023239"/>
    </source>
</evidence>